<reference evidence="2 3" key="2">
    <citation type="submission" date="2024-05" db="EMBL/GenBank/DDBJ databases">
        <authorList>
            <person name="Chen Y."/>
            <person name="Shah S."/>
            <person name="Dougan E. K."/>
            <person name="Thang M."/>
            <person name="Chan C."/>
        </authorList>
    </citation>
    <scope>NUCLEOTIDE SEQUENCE [LARGE SCALE GENOMIC DNA]</scope>
</reference>
<reference evidence="1" key="1">
    <citation type="submission" date="2022-10" db="EMBL/GenBank/DDBJ databases">
        <authorList>
            <person name="Chen Y."/>
            <person name="Dougan E. K."/>
            <person name="Chan C."/>
            <person name="Rhodes N."/>
            <person name="Thang M."/>
        </authorList>
    </citation>
    <scope>NUCLEOTIDE SEQUENCE</scope>
</reference>
<protein>
    <recommendedName>
        <fullName evidence="4">Reverse transcriptase domain-containing protein</fullName>
    </recommendedName>
</protein>
<evidence type="ECO:0000313" key="2">
    <source>
        <dbReference type="EMBL" id="CAL4800533.1"/>
    </source>
</evidence>
<comment type="caution">
    <text evidence="1">The sequence shown here is derived from an EMBL/GenBank/DDBJ whole genome shotgun (WGS) entry which is preliminary data.</text>
</comment>
<accession>A0A9P1DN72</accession>
<dbReference type="EMBL" id="CAMXCT010005768">
    <property type="protein sequence ID" value="CAI4013221.1"/>
    <property type="molecule type" value="Genomic_DNA"/>
</dbReference>
<dbReference type="EMBL" id="CAMXCT030005768">
    <property type="protein sequence ID" value="CAL4800533.1"/>
    <property type="molecule type" value="Genomic_DNA"/>
</dbReference>
<dbReference type="PANTHER" id="PTHR47027:SF20">
    <property type="entry name" value="REVERSE TRANSCRIPTASE-LIKE PROTEIN WITH RNA-DIRECTED DNA POLYMERASE DOMAIN"/>
    <property type="match status" value="1"/>
</dbReference>
<gene>
    <name evidence="1" type="ORF">C1SCF055_LOCUS38211</name>
</gene>
<evidence type="ECO:0008006" key="4">
    <source>
        <dbReference type="Google" id="ProtNLM"/>
    </source>
</evidence>
<dbReference type="Proteomes" id="UP001152797">
    <property type="component" value="Unassembled WGS sequence"/>
</dbReference>
<dbReference type="AlphaFoldDB" id="A0A9P1DN72"/>
<evidence type="ECO:0000313" key="3">
    <source>
        <dbReference type="Proteomes" id="UP001152797"/>
    </source>
</evidence>
<sequence length="969" mass="110500">MAVNKLELLGPWNCTHTTWRAPHGHSEHCIDFVTVPAVYKDQCTLSKVVEDFDLHNGDGDHSLVALQLAWSIFSTATTTASAFHAKINFDRSKIKRDCILDGVAAVPAPAWHTDVHTHFHVYNQALRDCLTKHCPKSRSSPKKSFITKEIWDIRKRKLACKKQLRALGRRTKQETLSAFFQAWARGLKEQENDHAESYQHYMVTISCWRLKLGIKAIHLAAHMKQQLQTARKYALSASLQELPDSASANLILQTIKEHIGPTNLRHLKRKTIRQTQADLLEKYMMRSQLGGKRHVPVTLGLHEARAYLRAAAADGHSAVLLMVDLVEAFYRVLRPLALGNEYSDEEIAKLAHKLRLPDDALHQLYAHLADPSAIAKAGMTMTAQQVLQAIHSDTFSQMPGQIDICRTTVGTRPGDSFADVVFTFLFSRVLENFHKRLQQQELQEYVQIDPQFDPFRRFCPDEGAWEIYSGPVWMDDLTVVLRADNADAAIQKAGVVSSILLDTLEEHAMTPNLQKGKTALLFALKGRGCRKRKSQFFGPNSPGTMTVIGEHSTRQISVVGEYVHLGGVLHHRGDHRKEMRRRVAMAHQTFNAHRRHIFQNAVIPLDRRVQLFQSLVLSRLLYGSESWHLCDVKSKGFLHTSIIKLYKRLLKLQPAATWTDDEICVALQLPTPTELLRRVRLRYLGTLHQCEDTVSWRILHNDKEWCTLIVDDLQWLWRQICTCTYLPDPASNLEPWRYLWRFHQPYWKGLIRRAFLHAALQRQNQLLVRQNFVAFLHVLKEEQVIRGQISEPRVCGAQNSTVVYGCLCCKKAFRSRGHGPSLPDDRLREVELFDIELYAKVTELFLQSDPETHAQELFDLLTTQPISWTACCGTLRAIQTNATVDDAKAFGYDQLQQFLSFLDGFCDPKTWEFLLTHTQHDHQPDIEELEQELAYAEVLESAPRPAAFGAHRLAMVAGYGPHIGPDYAG</sequence>
<organism evidence="1">
    <name type="scientific">Cladocopium goreaui</name>
    <dbReference type="NCBI Taxonomy" id="2562237"/>
    <lineage>
        <taxon>Eukaryota</taxon>
        <taxon>Sar</taxon>
        <taxon>Alveolata</taxon>
        <taxon>Dinophyceae</taxon>
        <taxon>Suessiales</taxon>
        <taxon>Symbiodiniaceae</taxon>
        <taxon>Cladocopium</taxon>
    </lineage>
</organism>
<name>A0A9P1DN72_9DINO</name>
<dbReference type="EMBL" id="CAMXCT020005768">
    <property type="protein sequence ID" value="CAL1166596.1"/>
    <property type="molecule type" value="Genomic_DNA"/>
</dbReference>
<dbReference type="PANTHER" id="PTHR47027">
    <property type="entry name" value="REVERSE TRANSCRIPTASE DOMAIN-CONTAINING PROTEIN"/>
    <property type="match status" value="1"/>
</dbReference>
<keyword evidence="3" id="KW-1185">Reference proteome</keyword>
<dbReference type="OrthoDB" id="410975at2759"/>
<proteinExistence type="predicted"/>
<evidence type="ECO:0000313" key="1">
    <source>
        <dbReference type="EMBL" id="CAI4013221.1"/>
    </source>
</evidence>